<accession>A0A7W2EM62</accession>
<proteinExistence type="predicted"/>
<protein>
    <submittedName>
        <fullName evidence="2">Uncharacterized protein</fullName>
    </submittedName>
</protein>
<evidence type="ECO:0000256" key="1">
    <source>
        <dbReference type="SAM" id="SignalP"/>
    </source>
</evidence>
<dbReference type="EMBL" id="JACEZS010000032">
    <property type="protein sequence ID" value="MBA5608458.1"/>
    <property type="molecule type" value="Genomic_DNA"/>
</dbReference>
<dbReference type="AlphaFoldDB" id="A0A7W2EM62"/>
<keyword evidence="1" id="KW-0732">Signal</keyword>
<name>A0A7W2EM62_9BURK</name>
<keyword evidence="3" id="KW-1185">Reference proteome</keyword>
<dbReference type="PROSITE" id="PS51257">
    <property type="entry name" value="PROKAR_LIPOPROTEIN"/>
    <property type="match status" value="1"/>
</dbReference>
<evidence type="ECO:0000313" key="3">
    <source>
        <dbReference type="Proteomes" id="UP000566711"/>
    </source>
</evidence>
<sequence>MHTAPRLLLSRLACAVALTLGGAACGSAPLAASATTAASAPAAPADSAALMRQIQAELADNTCDSERQCHTIAIGSKACGGPEAYRAWSDRHSDGSRLKQLVARHAAARRAEDMRARMMSTCSYVSDPGATCQAGHCVLRPLTVDGPPLQQ</sequence>
<dbReference type="RefSeq" id="WP_182220619.1">
    <property type="nucleotide sequence ID" value="NZ_JACEZS010000032.1"/>
</dbReference>
<comment type="caution">
    <text evidence="2">The sequence shown here is derived from an EMBL/GenBank/DDBJ whole genome shotgun (WGS) entry which is preliminary data.</text>
</comment>
<evidence type="ECO:0000313" key="2">
    <source>
        <dbReference type="EMBL" id="MBA5608458.1"/>
    </source>
</evidence>
<organism evidence="2 3">
    <name type="scientific">Rugamonas fusca</name>
    <dbReference type="NCBI Taxonomy" id="2758568"/>
    <lineage>
        <taxon>Bacteria</taxon>
        <taxon>Pseudomonadati</taxon>
        <taxon>Pseudomonadota</taxon>
        <taxon>Betaproteobacteria</taxon>
        <taxon>Burkholderiales</taxon>
        <taxon>Oxalobacteraceae</taxon>
        <taxon>Telluria group</taxon>
        <taxon>Rugamonas</taxon>
    </lineage>
</organism>
<feature type="chain" id="PRO_5031181640" evidence="1">
    <location>
        <begin position="35"/>
        <end position="151"/>
    </location>
</feature>
<feature type="signal peptide" evidence="1">
    <location>
        <begin position="1"/>
        <end position="34"/>
    </location>
</feature>
<reference evidence="2 3" key="1">
    <citation type="submission" date="2020-07" db="EMBL/GenBank/DDBJ databases">
        <title>Novel species isolated from subtropical streams in China.</title>
        <authorList>
            <person name="Lu H."/>
        </authorList>
    </citation>
    <scope>NUCLEOTIDE SEQUENCE [LARGE SCALE GENOMIC DNA]</scope>
    <source>
        <strain evidence="2 3">FT3S</strain>
    </source>
</reference>
<gene>
    <name evidence="2" type="ORF">H3H36_24215</name>
</gene>
<dbReference type="Proteomes" id="UP000566711">
    <property type="component" value="Unassembled WGS sequence"/>
</dbReference>